<dbReference type="GO" id="GO:0017108">
    <property type="term" value="F:5'-flap endonuclease activity"/>
    <property type="evidence" value="ECO:0007669"/>
    <property type="project" value="InterPro"/>
</dbReference>
<feature type="compositionally biased region" description="Basic and acidic residues" evidence="10">
    <location>
        <begin position="577"/>
        <end position="595"/>
    </location>
</feature>
<dbReference type="GO" id="GO:0006355">
    <property type="term" value="P:regulation of DNA-templated transcription"/>
    <property type="evidence" value="ECO:0007669"/>
    <property type="project" value="InterPro"/>
</dbReference>
<feature type="region of interest" description="Disordered" evidence="10">
    <location>
        <begin position="664"/>
        <end position="789"/>
    </location>
</feature>
<dbReference type="HAMAP" id="MF_03110">
    <property type="entry name" value="Endonuc_su_Slx4"/>
    <property type="match status" value="1"/>
</dbReference>
<comment type="subunit">
    <text evidence="9">Forms a heterodimer with SLX1.</text>
</comment>
<comment type="function">
    <text evidence="9">Regulatory subunit of the SLX1-SLX4 structure-specific endonuclease that resolves DNA secondary structures generated during DNA repair and recombination. Has endonuclease activity towards branched DNA substrates, introducing single-strand cuts in duplex DNA close to junctions with ss-DNA.</text>
</comment>
<dbReference type="SMART" id="SM00384">
    <property type="entry name" value="AT_hook"/>
    <property type="match status" value="2"/>
</dbReference>
<comment type="subcellular location">
    <subcellularLocation>
        <location evidence="1 9">Nucleus</location>
    </subcellularLocation>
</comment>
<keyword evidence="4 9" id="KW-0227">DNA damage</keyword>
<dbReference type="PROSITE" id="PS00354">
    <property type="entry name" value="HMGI_Y"/>
    <property type="match status" value="1"/>
</dbReference>
<feature type="compositionally biased region" description="Polar residues" evidence="10">
    <location>
        <begin position="778"/>
        <end position="789"/>
    </location>
</feature>
<evidence type="ECO:0000256" key="7">
    <source>
        <dbReference type="ARBA" id="ARBA00023242"/>
    </source>
</evidence>
<comment type="similarity">
    <text evidence="2 9">Belongs to the SLX4 family.</text>
</comment>
<keyword evidence="11" id="KW-0540">Nuclease</keyword>
<dbReference type="GO" id="GO:0006310">
    <property type="term" value="P:DNA recombination"/>
    <property type="evidence" value="ECO:0007669"/>
    <property type="project" value="UniProtKB-UniRule"/>
</dbReference>
<dbReference type="CDD" id="cd22999">
    <property type="entry name" value="SAP_SLX4"/>
    <property type="match status" value="1"/>
</dbReference>
<evidence type="ECO:0000313" key="11">
    <source>
        <dbReference type="EMBL" id="KND90951.1"/>
    </source>
</evidence>
<feature type="compositionally biased region" description="Basic residues" evidence="10">
    <location>
        <begin position="111"/>
        <end position="122"/>
    </location>
</feature>
<keyword evidence="6 9" id="KW-0234">DNA repair</keyword>
<feature type="region of interest" description="Disordered" evidence="10">
    <location>
        <begin position="37"/>
        <end position="60"/>
    </location>
</feature>
<dbReference type="OrthoDB" id="5349119at2759"/>
<evidence type="ECO:0000256" key="1">
    <source>
        <dbReference type="ARBA" id="ARBA00004123"/>
    </source>
</evidence>
<dbReference type="InterPro" id="IPR000637">
    <property type="entry name" value="HMGI/Y_DNA-bd_CS"/>
</dbReference>
<keyword evidence="3 9" id="KW-0597">Phosphoprotein</keyword>
<evidence type="ECO:0000256" key="6">
    <source>
        <dbReference type="ARBA" id="ARBA00023204"/>
    </source>
</evidence>
<evidence type="ECO:0000256" key="4">
    <source>
        <dbReference type="ARBA" id="ARBA00022763"/>
    </source>
</evidence>
<accession>A0A0L0NA63</accession>
<dbReference type="AlphaFoldDB" id="A0A0L0NA63"/>
<dbReference type="PRINTS" id="PR00929">
    <property type="entry name" value="ATHOOK"/>
</dbReference>
<feature type="region of interest" description="Disordered" evidence="10">
    <location>
        <begin position="105"/>
        <end position="272"/>
    </location>
</feature>
<evidence type="ECO:0000313" key="12">
    <source>
        <dbReference type="Proteomes" id="UP000036947"/>
    </source>
</evidence>
<evidence type="ECO:0000256" key="10">
    <source>
        <dbReference type="SAM" id="MobiDB-lite"/>
    </source>
</evidence>
<feature type="compositionally biased region" description="Basic and acidic residues" evidence="10">
    <location>
        <begin position="189"/>
        <end position="225"/>
    </location>
</feature>
<evidence type="ECO:0000256" key="5">
    <source>
        <dbReference type="ARBA" id="ARBA00023172"/>
    </source>
</evidence>
<feature type="region of interest" description="Disordered" evidence="10">
    <location>
        <begin position="513"/>
        <end position="611"/>
    </location>
</feature>
<keyword evidence="5 9" id="KW-0233">DNA recombination</keyword>
<feature type="compositionally biased region" description="Low complexity" evidence="10">
    <location>
        <begin position="726"/>
        <end position="748"/>
    </location>
</feature>
<feature type="compositionally biased region" description="Low complexity" evidence="10">
    <location>
        <begin position="560"/>
        <end position="572"/>
    </location>
</feature>
<dbReference type="Pfam" id="PF09494">
    <property type="entry name" value="Slx4"/>
    <property type="match status" value="1"/>
</dbReference>
<dbReference type="InterPro" id="IPR018574">
    <property type="entry name" value="Structure-sp_endonuc_su_Slx4"/>
</dbReference>
<name>A0A0L0NA63_TOLOC</name>
<dbReference type="InterPro" id="IPR017956">
    <property type="entry name" value="AT_hook_DNA-bd_motif"/>
</dbReference>
<keyword evidence="11" id="KW-0378">Hydrolase</keyword>
<comment type="caution">
    <text evidence="11">The sequence shown here is derived from an EMBL/GenBank/DDBJ whole genome shotgun (WGS) entry which is preliminary data.</text>
</comment>
<dbReference type="GO" id="GO:0033557">
    <property type="term" value="C:Slx1-Slx4 complex"/>
    <property type="evidence" value="ECO:0007669"/>
    <property type="project" value="UniProtKB-UniRule"/>
</dbReference>
<reference evidence="11 12" key="1">
    <citation type="journal article" date="2015" name="BMC Genomics">
        <title>The genome of the truffle-parasite Tolypocladium ophioglossoides and the evolution of antifungal peptaibiotics.</title>
        <authorList>
            <person name="Quandt C.A."/>
            <person name="Bushley K.E."/>
            <person name="Spatafora J.W."/>
        </authorList>
    </citation>
    <scope>NUCLEOTIDE SEQUENCE [LARGE SCALE GENOMIC DNA]</scope>
    <source>
        <strain evidence="11 12">CBS 100239</strain>
    </source>
</reference>
<dbReference type="InterPro" id="IPR027784">
    <property type="entry name" value="Slx4_ascomycetes"/>
</dbReference>
<comment type="PTM">
    <text evidence="9">Phosphorylated in response to DNA damage.</text>
</comment>
<sequence>MASPDVFLSSPSSRANRLGAHVAISSSPELPSLQDILSQRPKRPQLRSGSKAVPIPDNATTTFTSASSLWRSLQADEPVKAASAARGAVQEALEDIDALAVIEVPPENVPKPRKPRRRKKPVPARAEVTTETPVHSNSPVTDQPWRKYKSPIKEKDNSVVEPMPPKTRSSVPESAPGDEVETVTSHFFKQPEPKKSTEAKRTKEDINELPEPKKSTKAKATKDDANEPLQLEPAMSRRMDWTPPAQKAHVIVDSDPPGVEEPRRSQADDELAEPFGTLLAAYKCQESVQEPIPISDEDSSFLKKRKLIELDQSKSADASEPSKPEKSPIKQKAPKKKPRTITGLATAAYRLPTQPDPDLVAVNENQETDASKSTLTDKGKAKPRKRASRAPKKPPPPPKPILLSPGAALRQVARQDFVFGTSSQLAREQSPSLLRDLPAGTRNSNQLDYIDFVTPINSDAIEPPERRPTLWGAAARDADGDLFDLEVRNFADGSQRLPEPAAEADPFGYVRVEEDPVALPDLPANGNPRDDDSFVNLSDILPAPDRKPVEIVDDESRFPGSELSTSTTTGRRGASGEGRDKGLQRGREDGKRAEDGSECPPVSKEPPVRPSYELCSDAQLAQQVAQYGFKPIRKRTAMIALLEQCWPGGAGAGLGSVRSASTVAGASKGASKSKSTTTPAAETAKEKRPRGRPKKLSEGVAQEPPPSAQAPESPKRPRGRPRKDAAASPPRAPTATQAKASATTTSQPPATPKRKAKSKAVIEIPDSESDVAGDLSASPCSSPDPTFSPAQPVDLTLSLDEDTELSLTMSPTDQQSALFVHITKAVTTAPRTTDPANPSWHEKILLYDPVVLEDLTSWLNCGQLTRVGYDGEASVGEVKKWCESKSVCCLWKVNLRGKERKRY</sequence>
<evidence type="ECO:0000256" key="3">
    <source>
        <dbReference type="ARBA" id="ARBA00022553"/>
    </source>
</evidence>
<keyword evidence="12" id="KW-1185">Reference proteome</keyword>
<proteinExistence type="inferred from homology"/>
<dbReference type="Proteomes" id="UP000036947">
    <property type="component" value="Unassembled WGS sequence"/>
</dbReference>
<feature type="region of interest" description="Disordered" evidence="10">
    <location>
        <begin position="310"/>
        <end position="407"/>
    </location>
</feature>
<keyword evidence="7 9" id="KW-0539">Nucleus</keyword>
<gene>
    <name evidence="9" type="primary">SLX4</name>
    <name evidence="11" type="ORF">TOPH_04236</name>
</gene>
<evidence type="ECO:0000256" key="8">
    <source>
        <dbReference type="ARBA" id="ARBA00029496"/>
    </source>
</evidence>
<dbReference type="GO" id="GO:0006260">
    <property type="term" value="P:DNA replication"/>
    <property type="evidence" value="ECO:0007669"/>
    <property type="project" value="InterPro"/>
</dbReference>
<feature type="compositionally biased region" description="Low complexity" evidence="10">
    <location>
        <begin position="664"/>
        <end position="682"/>
    </location>
</feature>
<organism evidence="11 12">
    <name type="scientific">Tolypocladium ophioglossoides (strain CBS 100239)</name>
    <name type="common">Snaketongue truffleclub</name>
    <name type="synonym">Elaphocordyceps ophioglossoides</name>
    <dbReference type="NCBI Taxonomy" id="1163406"/>
    <lineage>
        <taxon>Eukaryota</taxon>
        <taxon>Fungi</taxon>
        <taxon>Dikarya</taxon>
        <taxon>Ascomycota</taxon>
        <taxon>Pezizomycotina</taxon>
        <taxon>Sordariomycetes</taxon>
        <taxon>Hypocreomycetidae</taxon>
        <taxon>Hypocreales</taxon>
        <taxon>Ophiocordycipitaceae</taxon>
        <taxon>Tolypocladium</taxon>
    </lineage>
</organism>
<feature type="compositionally biased region" description="Basic and acidic residues" evidence="10">
    <location>
        <begin position="544"/>
        <end position="557"/>
    </location>
</feature>
<dbReference type="Pfam" id="PF02178">
    <property type="entry name" value="AT_hook"/>
    <property type="match status" value="2"/>
</dbReference>
<protein>
    <recommendedName>
        <fullName evidence="8 9">Structure-specific endonuclease subunit SLX4</fullName>
    </recommendedName>
</protein>
<dbReference type="STRING" id="1163406.A0A0L0NA63"/>
<dbReference type="EMBL" id="LFRF01000010">
    <property type="protein sequence ID" value="KND90951.1"/>
    <property type="molecule type" value="Genomic_DNA"/>
</dbReference>
<dbReference type="GO" id="GO:0003677">
    <property type="term" value="F:DNA binding"/>
    <property type="evidence" value="ECO:0007669"/>
    <property type="project" value="InterPro"/>
</dbReference>
<feature type="compositionally biased region" description="Basic residues" evidence="10">
    <location>
        <begin position="381"/>
        <end position="392"/>
    </location>
</feature>
<evidence type="ECO:0000256" key="9">
    <source>
        <dbReference type="HAMAP-Rule" id="MF_03110"/>
    </source>
</evidence>
<feature type="compositionally biased region" description="Polar residues" evidence="10">
    <location>
        <begin position="129"/>
        <end position="141"/>
    </location>
</feature>
<evidence type="ECO:0000256" key="2">
    <source>
        <dbReference type="ARBA" id="ARBA00006661"/>
    </source>
</evidence>
<keyword evidence="11" id="KW-0255">Endonuclease</keyword>
<dbReference type="GO" id="GO:0006281">
    <property type="term" value="P:DNA repair"/>
    <property type="evidence" value="ECO:0007669"/>
    <property type="project" value="UniProtKB-UniRule"/>
</dbReference>